<dbReference type="Proteomes" id="UP000182367">
    <property type="component" value="Unassembled WGS sequence"/>
</dbReference>
<reference evidence="5" key="1">
    <citation type="submission" date="2016-03" db="EMBL/GenBank/DDBJ databases">
        <title>Draft genome sequence of Paenibacillus glacialis DSM 22343.</title>
        <authorList>
            <person name="Shin S.-K."/>
            <person name="Yi H."/>
        </authorList>
    </citation>
    <scope>NUCLEOTIDE SEQUENCE [LARGE SCALE GENOMIC DNA]</scope>
    <source>
        <strain evidence="5">NBRC 105008</strain>
    </source>
</reference>
<evidence type="ECO:0000313" key="3">
    <source>
        <dbReference type="EMBL" id="OCB70408.1"/>
    </source>
</evidence>
<keyword evidence="6" id="KW-1185">Reference proteome</keyword>
<feature type="domain" description="Knr4/Smi1-like" evidence="1">
    <location>
        <begin position="28"/>
        <end position="186"/>
    </location>
</feature>
<accession>A0A1B9DL27</accession>
<evidence type="ECO:0000259" key="1">
    <source>
        <dbReference type="SMART" id="SM00860"/>
    </source>
</evidence>
<dbReference type="InterPro" id="IPR037883">
    <property type="entry name" value="Knr4/Smi1-like_sf"/>
</dbReference>
<reference evidence="4 6" key="3">
    <citation type="submission" date="2016-10" db="EMBL/GenBank/DDBJ databases">
        <authorList>
            <person name="Varghese N."/>
            <person name="Submissions S."/>
        </authorList>
    </citation>
    <scope>NUCLEOTIDE SEQUENCE [LARGE SCALE GENOMIC DNA]</scope>
    <source>
        <strain evidence="4 6">Gm-149</strain>
    </source>
</reference>
<dbReference type="SUPFAM" id="SSF160631">
    <property type="entry name" value="SMI1/KNR4-like"/>
    <property type="match status" value="1"/>
</dbReference>
<reference evidence="3" key="2">
    <citation type="submission" date="2016-03" db="EMBL/GenBank/DDBJ databases">
        <authorList>
            <person name="Ploux O."/>
        </authorList>
    </citation>
    <scope>NUCLEOTIDE SEQUENCE</scope>
    <source>
        <strain evidence="3">NBRC 105008</strain>
    </source>
</reference>
<gene>
    <name evidence="3" type="ORF">FBGL_12660</name>
    <name evidence="2" type="ORF">FGL01_22840</name>
    <name evidence="4" type="ORF">SAMN05192550_2745</name>
</gene>
<dbReference type="Pfam" id="PF09346">
    <property type="entry name" value="SMI1_KNR4"/>
    <property type="match status" value="1"/>
</dbReference>
<organism evidence="3 5">
    <name type="scientific">Flavobacterium glycines</name>
    <dbReference type="NCBI Taxonomy" id="551990"/>
    <lineage>
        <taxon>Bacteria</taxon>
        <taxon>Pseudomonadati</taxon>
        <taxon>Bacteroidota</taxon>
        <taxon>Flavobacteriia</taxon>
        <taxon>Flavobacteriales</taxon>
        <taxon>Flavobacteriaceae</taxon>
        <taxon>Flavobacterium</taxon>
    </lineage>
</organism>
<dbReference type="STRING" id="551990.SAMN05192550_2745"/>
<dbReference type="Proteomes" id="UP000093226">
    <property type="component" value="Unassembled WGS sequence"/>
</dbReference>
<protein>
    <submittedName>
        <fullName evidence="4">SMI1 / KNR4 family (SUKH-1)</fullName>
    </submittedName>
</protein>
<comment type="caution">
    <text evidence="3">The sequence shown here is derived from an EMBL/GenBank/DDBJ whole genome shotgun (WGS) entry which is preliminary data.</text>
</comment>
<dbReference type="AlphaFoldDB" id="A0A1B9DL27"/>
<evidence type="ECO:0000313" key="2">
    <source>
        <dbReference type="EMBL" id="GEL11545.1"/>
    </source>
</evidence>
<dbReference type="RefSeq" id="WP_066328984.1">
    <property type="nucleotide sequence ID" value="NZ_BJVF01000005.1"/>
</dbReference>
<dbReference type="EMBL" id="BJVF01000005">
    <property type="protein sequence ID" value="GEL11545.1"/>
    <property type="molecule type" value="Genomic_DNA"/>
</dbReference>
<dbReference type="Gene3D" id="3.40.1580.10">
    <property type="entry name" value="SMI1/KNR4-like"/>
    <property type="match status" value="1"/>
</dbReference>
<evidence type="ECO:0000313" key="7">
    <source>
        <dbReference type="Proteomes" id="UP000321579"/>
    </source>
</evidence>
<dbReference type="InterPro" id="IPR018958">
    <property type="entry name" value="Knr4/Smi1-like_dom"/>
</dbReference>
<dbReference type="EMBL" id="FNEO01000006">
    <property type="protein sequence ID" value="SDJ75562.1"/>
    <property type="molecule type" value="Genomic_DNA"/>
</dbReference>
<reference evidence="2 7" key="4">
    <citation type="submission" date="2019-07" db="EMBL/GenBank/DDBJ databases">
        <title>Whole genome shotgun sequence of Flavobacterium glycines NBRC 105008.</title>
        <authorList>
            <person name="Hosoyama A."/>
            <person name="Uohara A."/>
            <person name="Ohji S."/>
            <person name="Ichikawa N."/>
        </authorList>
    </citation>
    <scope>NUCLEOTIDE SEQUENCE [LARGE SCALE GENOMIC DNA]</scope>
    <source>
        <strain evidence="2 7">NBRC 105008</strain>
    </source>
</reference>
<evidence type="ECO:0000313" key="6">
    <source>
        <dbReference type="Proteomes" id="UP000182367"/>
    </source>
</evidence>
<evidence type="ECO:0000313" key="5">
    <source>
        <dbReference type="Proteomes" id="UP000093226"/>
    </source>
</evidence>
<evidence type="ECO:0000313" key="4">
    <source>
        <dbReference type="EMBL" id="SDJ75562.1"/>
    </source>
</evidence>
<name>A0A1B9DL27_9FLAO</name>
<dbReference type="SMART" id="SM00860">
    <property type="entry name" value="SMI1_KNR4"/>
    <property type="match status" value="1"/>
</dbReference>
<proteinExistence type="predicted"/>
<dbReference type="EMBL" id="LVEO01000022">
    <property type="protein sequence ID" value="OCB70408.1"/>
    <property type="molecule type" value="Genomic_DNA"/>
</dbReference>
<dbReference type="Proteomes" id="UP000321579">
    <property type="component" value="Unassembled WGS sequence"/>
</dbReference>
<dbReference type="OrthoDB" id="1190024at2"/>
<sequence>MTNPKQNILDSIETFKKIYGEEYIFSPIANEKEIELFENKFNVRLPEDYRWFLLNIANGIICKDEYQLDFIEKIDFQNFFYEEDEFNPSVPFRLTTKVLFSKPEFEDKYPYEIMYDEDDTIFMNGYLNGEITIASYGCGTFAFLIINGAEFGNVWIDDYSSNQEVYPEYDLKTNRKRLNFNDWLLKRIDRRIEIYHQSIEVERTIKKEQEFEKIEKYRIDEEKKQAEKDERIRMHSLKDKRDFLTILLDKLFG</sequence>